<reference evidence="4 5" key="1">
    <citation type="submission" date="2019-02" db="EMBL/GenBank/DDBJ databases">
        <title>Genome sequencing of the rare red list fungi Phellinidium pouzarii.</title>
        <authorList>
            <person name="Buettner E."/>
            <person name="Kellner H."/>
        </authorList>
    </citation>
    <scope>NUCLEOTIDE SEQUENCE [LARGE SCALE GENOMIC DNA]</scope>
    <source>
        <strain evidence="4 5">DSM 108285</strain>
    </source>
</reference>
<dbReference type="GO" id="GO:0005085">
    <property type="term" value="F:guanyl-nucleotide exchange factor activity"/>
    <property type="evidence" value="ECO:0007669"/>
    <property type="project" value="InterPro"/>
</dbReference>
<dbReference type="InterPro" id="IPR051092">
    <property type="entry name" value="FYVE_RhoGEF_PH"/>
</dbReference>
<feature type="compositionally biased region" description="Low complexity" evidence="2">
    <location>
        <begin position="1"/>
        <end position="25"/>
    </location>
</feature>
<feature type="region of interest" description="Disordered" evidence="2">
    <location>
        <begin position="1012"/>
        <end position="1081"/>
    </location>
</feature>
<dbReference type="PANTHER" id="PTHR12673">
    <property type="entry name" value="FACIOGENITAL DYSPLASIA PROTEIN"/>
    <property type="match status" value="1"/>
</dbReference>
<dbReference type="InterPro" id="IPR035899">
    <property type="entry name" value="DBL_dom_sf"/>
</dbReference>
<protein>
    <recommendedName>
        <fullName evidence="3">DH domain-containing protein</fullName>
    </recommendedName>
</protein>
<gene>
    <name evidence="4" type="ORF">EW145_g4663</name>
</gene>
<dbReference type="PANTHER" id="PTHR12673:SF270">
    <property type="entry name" value="FYVE-TYPE DOMAIN-CONTAINING PROTEIN"/>
    <property type="match status" value="1"/>
</dbReference>
<comment type="caution">
    <text evidence="4">The sequence shown here is derived from an EMBL/GenBank/DDBJ whole genome shotgun (WGS) entry which is preliminary data.</text>
</comment>
<name>A0A4S4L7J4_9AGAM</name>
<feature type="region of interest" description="Disordered" evidence="2">
    <location>
        <begin position="879"/>
        <end position="931"/>
    </location>
</feature>
<dbReference type="SMART" id="SM00325">
    <property type="entry name" value="RhoGEF"/>
    <property type="match status" value="1"/>
</dbReference>
<evidence type="ECO:0000259" key="3">
    <source>
        <dbReference type="PROSITE" id="PS50010"/>
    </source>
</evidence>
<accession>A0A4S4L7J4</accession>
<feature type="coiled-coil region" evidence="1">
    <location>
        <begin position="1301"/>
        <end position="1328"/>
    </location>
</feature>
<feature type="region of interest" description="Disordered" evidence="2">
    <location>
        <begin position="679"/>
        <end position="778"/>
    </location>
</feature>
<dbReference type="CDD" id="cd00160">
    <property type="entry name" value="RhoGEF"/>
    <property type="match status" value="1"/>
</dbReference>
<proteinExistence type="predicted"/>
<dbReference type="EMBL" id="SGPK01000248">
    <property type="protein sequence ID" value="THH05620.1"/>
    <property type="molecule type" value="Genomic_DNA"/>
</dbReference>
<organism evidence="4 5">
    <name type="scientific">Phellinidium pouzarii</name>
    <dbReference type="NCBI Taxonomy" id="167371"/>
    <lineage>
        <taxon>Eukaryota</taxon>
        <taxon>Fungi</taxon>
        <taxon>Dikarya</taxon>
        <taxon>Basidiomycota</taxon>
        <taxon>Agaricomycotina</taxon>
        <taxon>Agaricomycetes</taxon>
        <taxon>Hymenochaetales</taxon>
        <taxon>Hymenochaetaceae</taxon>
        <taxon>Phellinidium</taxon>
    </lineage>
</organism>
<dbReference type="Gene3D" id="1.20.900.10">
    <property type="entry name" value="Dbl homology (DH) domain"/>
    <property type="match status" value="1"/>
</dbReference>
<dbReference type="OrthoDB" id="660555at2759"/>
<evidence type="ECO:0000313" key="4">
    <source>
        <dbReference type="EMBL" id="THH05620.1"/>
    </source>
</evidence>
<feature type="compositionally biased region" description="Polar residues" evidence="2">
    <location>
        <begin position="1110"/>
        <end position="1140"/>
    </location>
</feature>
<feature type="compositionally biased region" description="Low complexity" evidence="2">
    <location>
        <begin position="967"/>
        <end position="978"/>
    </location>
</feature>
<sequence>MFRSTASATPGSSSSHASTMAISTSPRKIVPLSSGDDWQNRKTIPTLTKRAFFCGVVVEGPSDGLDLSEDVQDLVASLGDRISSSDREFEEPSSVPLISSGESDRHTRTRVLTNTSALADLINELVTTERNYVQRLRILKDSYADPLRSYARSKDTAIIAAYEAKILFGNVDQLLPANEAFLHDLEQMGEPEGARTVGGVGDVALHHFKDLRAFECYKQYYVKREEAQSIFKREMAKKSSTGFAAFVERIKYSTNDPKNRVGLRELLMEPVQRIPRYTLLFRSMIKFMAPSDPQRARLAEADEIASRIALAETDDHTRLAATLNCLASSIDGFPPALISSSRRFIDCLDVEDNIAEAAGMNPFGSMSSGGTGSSSTSGGSGSNASLHCTLILFDDKLMLAKRSSSDKSGRTLAGLDAVERFANGAFTSGRGRGLTNMRRGGMSCKGVVDITEVVATDVSGTDIHLYLENPPLDQTERWMGRPFRVMTVVLPGSGNLDLMRTENEKRRFLENLWRVQARYRTKTGQSVALCADEKEVESRGGKVTIARTYFNVFQRTMFLKEPKKTKVVLHIDSLGNADPLPFGMDGPPYVVVRLQPLPGELCRYTVRSSDPDDEKEEDVVQTSSVPTRIVHTIHQYGLFKFRTNNPSRPATPSGGNRSRAHIFSLDVLLSRNLFGALPGTSKNKDPFSSGSIGSHRRSKSAISRASTIRTDTTDTSTIDESSTKFSSRSNSTAATSMSSFVADGESLGKRSSKSRKLVKRDRSRSPGETLGGRDEYESGQKKVQRFFISQKGNDVEEAELSALDMRNGRRVTQSEMDLTKRLELARRNSRNQHEQTVVQNTMDMPIEETIYEEDPPLPTRPSLKASRLTQATYDYDRDAHSLRSPSSHPRSRSVTPTPEAGSRGRRPVSHDRRPIGPRSPSPLPSTSPTISSMHLDIESTLADMSPERPAAPELRPTFGDEDEGQHSLPLLTTSSQLPRSKRQPFVAIQSTPKKDVVNTEVSKSTATAPLSVVKKGLTGPTHAIPTPSSTRKSYAKDSPLRKRAYLEDRHASPPPMLRRVESNSASSMSEKAPASDEPPPDLIYLAATTREDLESSQRALKRIKLEANTFTSRADQSSPSRSENPTPSHIPSQTLAQTNAAKREAQARLDEMRALIGRRNIATSRAVWQSAKEIHINSAHNSGSDDSSVDLTDIQNRTRTFDELLSNAESDLERAMSSHKLLEDNLGPFVSTLEERSIGLEKARSELRSAKRQCELVKSLLTDADAENEIMYDAFNEELDGMFNDANLPPEEAWSAMTIDLRKTKEERNKLTRENGDFKRRLREMETQRDEWATLLRQHGLIS</sequence>
<dbReference type="PROSITE" id="PS50010">
    <property type="entry name" value="DH_2"/>
    <property type="match status" value="1"/>
</dbReference>
<feature type="compositionally biased region" description="Low complexity" evidence="2">
    <location>
        <begin position="702"/>
        <end position="731"/>
    </location>
</feature>
<evidence type="ECO:0000256" key="1">
    <source>
        <dbReference type="SAM" id="Coils"/>
    </source>
</evidence>
<dbReference type="SUPFAM" id="SSF48065">
    <property type="entry name" value="DBL homology domain (DH-domain)"/>
    <property type="match status" value="1"/>
</dbReference>
<feature type="domain" description="DH" evidence="3">
    <location>
        <begin position="117"/>
        <end position="315"/>
    </location>
</feature>
<feature type="region of interest" description="Disordered" evidence="2">
    <location>
        <begin position="1110"/>
        <end position="1142"/>
    </location>
</feature>
<feature type="region of interest" description="Disordered" evidence="2">
    <location>
        <begin position="947"/>
        <end position="986"/>
    </location>
</feature>
<evidence type="ECO:0000313" key="5">
    <source>
        <dbReference type="Proteomes" id="UP000308199"/>
    </source>
</evidence>
<dbReference type="InterPro" id="IPR000219">
    <property type="entry name" value="DH_dom"/>
</dbReference>
<dbReference type="Proteomes" id="UP000308199">
    <property type="component" value="Unassembled WGS sequence"/>
</dbReference>
<dbReference type="GO" id="GO:0005737">
    <property type="term" value="C:cytoplasm"/>
    <property type="evidence" value="ECO:0007669"/>
    <property type="project" value="TreeGrafter"/>
</dbReference>
<dbReference type="Pfam" id="PF00621">
    <property type="entry name" value="RhoGEF"/>
    <property type="match status" value="1"/>
</dbReference>
<keyword evidence="5" id="KW-1185">Reference proteome</keyword>
<keyword evidence="1" id="KW-0175">Coiled coil</keyword>
<feature type="coiled-coil region" evidence="1">
    <location>
        <begin position="1205"/>
        <end position="1260"/>
    </location>
</feature>
<evidence type="ECO:0000256" key="2">
    <source>
        <dbReference type="SAM" id="MobiDB-lite"/>
    </source>
</evidence>
<feature type="compositionally biased region" description="Basic residues" evidence="2">
    <location>
        <begin position="750"/>
        <end position="762"/>
    </location>
</feature>
<feature type="compositionally biased region" description="Basic and acidic residues" evidence="2">
    <location>
        <begin position="1034"/>
        <end position="1051"/>
    </location>
</feature>
<feature type="region of interest" description="Disordered" evidence="2">
    <location>
        <begin position="1"/>
        <end position="36"/>
    </location>
</feature>